<evidence type="ECO:0000256" key="6">
    <source>
        <dbReference type="SAM" id="Phobius"/>
    </source>
</evidence>
<evidence type="ECO:0000313" key="8">
    <source>
        <dbReference type="Proteomes" id="UP001278766"/>
    </source>
</evidence>
<reference evidence="7" key="2">
    <citation type="submission" date="2023-06" db="EMBL/GenBank/DDBJ databases">
        <authorList>
            <consortium name="Lawrence Berkeley National Laboratory"/>
            <person name="Haridas S."/>
            <person name="Hensen N."/>
            <person name="Bonometti L."/>
            <person name="Westerberg I."/>
            <person name="Brannstrom I.O."/>
            <person name="Guillou S."/>
            <person name="Cros-Aarteil S."/>
            <person name="Calhoun S."/>
            <person name="Kuo A."/>
            <person name="Mondo S."/>
            <person name="Pangilinan J."/>
            <person name="Riley R."/>
            <person name="Labutti K."/>
            <person name="Andreopoulos B."/>
            <person name="Lipzen A."/>
            <person name="Chen C."/>
            <person name="Yanf M."/>
            <person name="Daum C."/>
            <person name="Ng V."/>
            <person name="Clum A."/>
            <person name="Steindorff A."/>
            <person name="Ohm R."/>
            <person name="Martin F."/>
            <person name="Silar P."/>
            <person name="Natvig D."/>
            <person name="Lalanne C."/>
            <person name="Gautier V."/>
            <person name="Ament-Velasquez S.L."/>
            <person name="Kruys A."/>
            <person name="Hutchinson M.I."/>
            <person name="Powell A.J."/>
            <person name="Barry K."/>
            <person name="Miller A.N."/>
            <person name="Grigoriev I.V."/>
            <person name="Debuchy R."/>
            <person name="Gladieux P."/>
            <person name="Thoren M.H."/>
            <person name="Johannesson H."/>
        </authorList>
    </citation>
    <scope>NUCLEOTIDE SEQUENCE</scope>
    <source>
        <strain evidence="7">CBS 168.71</strain>
    </source>
</reference>
<dbReference type="InterPro" id="IPR037185">
    <property type="entry name" value="EmrE-like"/>
</dbReference>
<dbReference type="Pfam" id="PF04142">
    <property type="entry name" value="Nuc_sug_transp"/>
    <property type="match status" value="1"/>
</dbReference>
<dbReference type="SUPFAM" id="SSF103481">
    <property type="entry name" value="Multidrug resistance efflux transporter EmrE"/>
    <property type="match status" value="1"/>
</dbReference>
<feature type="transmembrane region" description="Helical" evidence="6">
    <location>
        <begin position="301"/>
        <end position="323"/>
    </location>
</feature>
<dbReference type="RefSeq" id="XP_062659370.1">
    <property type="nucleotide sequence ID" value="XM_062801689.1"/>
</dbReference>
<feature type="transmembrane region" description="Helical" evidence="6">
    <location>
        <begin position="343"/>
        <end position="363"/>
    </location>
</feature>
<dbReference type="Proteomes" id="UP001278766">
    <property type="component" value="Unassembled WGS sequence"/>
</dbReference>
<evidence type="ECO:0000256" key="2">
    <source>
        <dbReference type="ARBA" id="ARBA00022692"/>
    </source>
</evidence>
<dbReference type="PIRSF" id="PIRSF036436">
    <property type="entry name" value="UCP036436"/>
    <property type="match status" value="1"/>
</dbReference>
<evidence type="ECO:0000256" key="1">
    <source>
        <dbReference type="ARBA" id="ARBA00004141"/>
    </source>
</evidence>
<evidence type="ECO:0000256" key="5">
    <source>
        <dbReference type="SAM" id="MobiDB-lite"/>
    </source>
</evidence>
<comment type="subcellular location">
    <subcellularLocation>
        <location evidence="1">Membrane</location>
        <topology evidence="1">Multi-pass membrane protein</topology>
    </subcellularLocation>
</comment>
<protein>
    <recommendedName>
        <fullName evidence="9">Integral membrane protein</fullName>
    </recommendedName>
</protein>
<feature type="compositionally biased region" description="Polar residues" evidence="5">
    <location>
        <begin position="88"/>
        <end position="97"/>
    </location>
</feature>
<dbReference type="EMBL" id="JAUEPN010000004">
    <property type="protein sequence ID" value="KAK3295856.1"/>
    <property type="molecule type" value="Genomic_DNA"/>
</dbReference>
<feature type="region of interest" description="Disordered" evidence="5">
    <location>
        <begin position="88"/>
        <end position="140"/>
    </location>
</feature>
<dbReference type="GO" id="GO:0015165">
    <property type="term" value="F:pyrimidine nucleotide-sugar transmembrane transporter activity"/>
    <property type="evidence" value="ECO:0007669"/>
    <property type="project" value="InterPro"/>
</dbReference>
<proteinExistence type="predicted"/>
<keyword evidence="2 6" id="KW-0812">Transmembrane</keyword>
<keyword evidence="4 6" id="KW-0472">Membrane</keyword>
<comment type="caution">
    <text evidence="7">The sequence shown here is derived from an EMBL/GenBank/DDBJ whole genome shotgun (WGS) entry which is preliminary data.</text>
</comment>
<evidence type="ECO:0000313" key="7">
    <source>
        <dbReference type="EMBL" id="KAK3295856.1"/>
    </source>
</evidence>
<feature type="transmembrane region" description="Helical" evidence="6">
    <location>
        <begin position="375"/>
        <end position="394"/>
    </location>
</feature>
<keyword evidence="3 6" id="KW-1133">Transmembrane helix</keyword>
<dbReference type="PANTHER" id="PTHR13146">
    <property type="match status" value="1"/>
</dbReference>
<feature type="transmembrane region" description="Helical" evidence="6">
    <location>
        <begin position="400"/>
        <end position="419"/>
    </location>
</feature>
<name>A0AAE0HG33_9PEZI</name>
<feature type="transmembrane region" description="Helical" evidence="6">
    <location>
        <begin position="216"/>
        <end position="237"/>
    </location>
</feature>
<gene>
    <name evidence="7" type="ORF">B0H64DRAFT_359870</name>
</gene>
<dbReference type="GeneID" id="87838637"/>
<dbReference type="AlphaFoldDB" id="A0AAE0HG33"/>
<feature type="transmembrane region" description="Helical" evidence="6">
    <location>
        <begin position="12"/>
        <end position="29"/>
    </location>
</feature>
<accession>A0AAE0HG33</accession>
<feature type="transmembrane region" description="Helical" evidence="6">
    <location>
        <begin position="257"/>
        <end position="280"/>
    </location>
</feature>
<sequence>MATSIIPARAIIPFLVAMMLFTGVCNTLLTKYQDNLCVRDCDNPDPKKRRHFEQPVIQTLQMFVGEMGCWLVVGLVSLYRRYVKPSSASSTTYQPIPTTADDGDDNNDSANPRTADDNASIRSTTPLNPSPDDGCGTSNNANDCGAPKPHACPSVLRGWRVTLLALPAICDILGTTLMNAGLLLVAASIYQMTRGALVLFVGVFSVVFLRRRLYAFQWLSLVGVMLGVGIVGLAGAIQPDKKHADVGLEPEEVNADAVRVVVGVLMIAGAQIFTATQFVLEEWILERSAIEPLRVVGWEGVFGFSVTLLGMVLLHAAIGRTAAGQYGPFDMVEGWRQFWENKGVFVSSILIMISIGGFNFFGLSVTRSVSATARSTIDTCRTLFIWMVSLGLGWETFKWLQVLGFVLLVYFTFLFNGVVQPPFAFLRVREVEELLPEEPIEHN</sequence>
<organism evidence="7 8">
    <name type="scientific">Chaetomium fimeti</name>
    <dbReference type="NCBI Taxonomy" id="1854472"/>
    <lineage>
        <taxon>Eukaryota</taxon>
        <taxon>Fungi</taxon>
        <taxon>Dikarya</taxon>
        <taxon>Ascomycota</taxon>
        <taxon>Pezizomycotina</taxon>
        <taxon>Sordariomycetes</taxon>
        <taxon>Sordariomycetidae</taxon>
        <taxon>Sordariales</taxon>
        <taxon>Chaetomiaceae</taxon>
        <taxon>Chaetomium</taxon>
    </lineage>
</organism>
<feature type="transmembrane region" description="Helical" evidence="6">
    <location>
        <begin position="163"/>
        <end position="186"/>
    </location>
</feature>
<keyword evidence="8" id="KW-1185">Reference proteome</keyword>
<evidence type="ECO:0000256" key="3">
    <source>
        <dbReference type="ARBA" id="ARBA00022989"/>
    </source>
</evidence>
<dbReference type="PANTHER" id="PTHR13146:SF0">
    <property type="entry name" value="SOLUTE CARRIER FAMILY 35 MEMBER F6"/>
    <property type="match status" value="1"/>
</dbReference>
<evidence type="ECO:0000256" key="4">
    <source>
        <dbReference type="ARBA" id="ARBA00023136"/>
    </source>
</evidence>
<evidence type="ECO:0008006" key="9">
    <source>
        <dbReference type="Google" id="ProtNLM"/>
    </source>
</evidence>
<dbReference type="GO" id="GO:0000139">
    <property type="term" value="C:Golgi membrane"/>
    <property type="evidence" value="ECO:0007669"/>
    <property type="project" value="InterPro"/>
</dbReference>
<feature type="transmembrane region" description="Helical" evidence="6">
    <location>
        <begin position="192"/>
        <end position="209"/>
    </location>
</feature>
<dbReference type="InterPro" id="IPR007271">
    <property type="entry name" value="Nuc_sug_transpt"/>
</dbReference>
<reference evidence="7" key="1">
    <citation type="journal article" date="2023" name="Mol. Phylogenet. Evol.">
        <title>Genome-scale phylogeny and comparative genomics of the fungal order Sordariales.</title>
        <authorList>
            <person name="Hensen N."/>
            <person name="Bonometti L."/>
            <person name="Westerberg I."/>
            <person name="Brannstrom I.O."/>
            <person name="Guillou S."/>
            <person name="Cros-Aarteil S."/>
            <person name="Calhoun S."/>
            <person name="Haridas S."/>
            <person name="Kuo A."/>
            <person name="Mondo S."/>
            <person name="Pangilinan J."/>
            <person name="Riley R."/>
            <person name="LaButti K."/>
            <person name="Andreopoulos B."/>
            <person name="Lipzen A."/>
            <person name="Chen C."/>
            <person name="Yan M."/>
            <person name="Daum C."/>
            <person name="Ng V."/>
            <person name="Clum A."/>
            <person name="Steindorff A."/>
            <person name="Ohm R.A."/>
            <person name="Martin F."/>
            <person name="Silar P."/>
            <person name="Natvig D.O."/>
            <person name="Lalanne C."/>
            <person name="Gautier V."/>
            <person name="Ament-Velasquez S.L."/>
            <person name="Kruys A."/>
            <person name="Hutchinson M.I."/>
            <person name="Powell A.J."/>
            <person name="Barry K."/>
            <person name="Miller A.N."/>
            <person name="Grigoriev I.V."/>
            <person name="Debuchy R."/>
            <person name="Gladieux P."/>
            <person name="Hiltunen Thoren M."/>
            <person name="Johannesson H."/>
        </authorList>
    </citation>
    <scope>NUCLEOTIDE SEQUENCE</scope>
    <source>
        <strain evidence="7">CBS 168.71</strain>
    </source>
</reference>
<dbReference type="InterPro" id="IPR012404">
    <property type="entry name" value="UCP036436"/>
</dbReference>